<dbReference type="PANTHER" id="PTHR22930:SF269">
    <property type="entry name" value="NUCLEASE HARBI1-LIKE PROTEIN"/>
    <property type="match status" value="1"/>
</dbReference>
<evidence type="ECO:0000313" key="9">
    <source>
        <dbReference type="EMBL" id="KAK8754967.1"/>
    </source>
</evidence>
<comment type="subcellular location">
    <subcellularLocation>
        <location evidence="2">Nucleus</location>
    </subcellularLocation>
</comment>
<dbReference type="Proteomes" id="UP001321473">
    <property type="component" value="Unassembled WGS sequence"/>
</dbReference>
<evidence type="ECO:0000256" key="1">
    <source>
        <dbReference type="ARBA" id="ARBA00001968"/>
    </source>
</evidence>
<keyword evidence="4" id="KW-0540">Nuclease</keyword>
<evidence type="ECO:0000256" key="6">
    <source>
        <dbReference type="ARBA" id="ARBA00022801"/>
    </source>
</evidence>
<gene>
    <name evidence="9" type="ORF">V5799_002330</name>
</gene>
<evidence type="ECO:0000256" key="5">
    <source>
        <dbReference type="ARBA" id="ARBA00022723"/>
    </source>
</evidence>
<organism evidence="9 10">
    <name type="scientific">Amblyomma americanum</name>
    <name type="common">Lone star tick</name>
    <dbReference type="NCBI Taxonomy" id="6943"/>
    <lineage>
        <taxon>Eukaryota</taxon>
        <taxon>Metazoa</taxon>
        <taxon>Ecdysozoa</taxon>
        <taxon>Arthropoda</taxon>
        <taxon>Chelicerata</taxon>
        <taxon>Arachnida</taxon>
        <taxon>Acari</taxon>
        <taxon>Parasitiformes</taxon>
        <taxon>Ixodida</taxon>
        <taxon>Ixodoidea</taxon>
        <taxon>Ixodidae</taxon>
        <taxon>Amblyomminae</taxon>
        <taxon>Amblyomma</taxon>
    </lineage>
</organism>
<evidence type="ECO:0000256" key="2">
    <source>
        <dbReference type="ARBA" id="ARBA00004123"/>
    </source>
</evidence>
<dbReference type="GO" id="GO:0004518">
    <property type="term" value="F:nuclease activity"/>
    <property type="evidence" value="ECO:0007669"/>
    <property type="project" value="UniProtKB-KW"/>
</dbReference>
<evidence type="ECO:0000256" key="7">
    <source>
        <dbReference type="ARBA" id="ARBA00023242"/>
    </source>
</evidence>
<dbReference type="InterPro" id="IPR045249">
    <property type="entry name" value="HARBI1-like"/>
</dbReference>
<keyword evidence="10" id="KW-1185">Reference proteome</keyword>
<name>A0AAQ4CXM7_AMBAM</name>
<comment type="cofactor">
    <cofactor evidence="1">
        <name>a divalent metal cation</name>
        <dbReference type="ChEBI" id="CHEBI:60240"/>
    </cofactor>
</comment>
<protein>
    <recommendedName>
        <fullName evidence="8">DDE Tnp4 domain-containing protein</fullName>
    </recommendedName>
</protein>
<keyword evidence="5" id="KW-0479">Metal-binding</keyword>
<dbReference type="GO" id="GO:0046872">
    <property type="term" value="F:metal ion binding"/>
    <property type="evidence" value="ECO:0007669"/>
    <property type="project" value="UniProtKB-KW"/>
</dbReference>
<dbReference type="EMBL" id="JARKHS020036811">
    <property type="protein sequence ID" value="KAK8754967.1"/>
    <property type="molecule type" value="Genomic_DNA"/>
</dbReference>
<evidence type="ECO:0000313" key="10">
    <source>
        <dbReference type="Proteomes" id="UP001321473"/>
    </source>
</evidence>
<dbReference type="InterPro" id="IPR027806">
    <property type="entry name" value="HARBI1_dom"/>
</dbReference>
<dbReference type="AlphaFoldDB" id="A0AAQ4CXM7"/>
<proteinExistence type="inferred from homology"/>
<comment type="caution">
    <text evidence="9">The sequence shown here is derived from an EMBL/GenBank/DDBJ whole genome shotgun (WGS) entry which is preliminary data.</text>
</comment>
<evidence type="ECO:0000256" key="3">
    <source>
        <dbReference type="ARBA" id="ARBA00006958"/>
    </source>
</evidence>
<accession>A0AAQ4CXM7</accession>
<keyword evidence="6" id="KW-0378">Hydrolase</keyword>
<comment type="similarity">
    <text evidence="3">Belongs to the HARBI1 family.</text>
</comment>
<dbReference type="Pfam" id="PF13359">
    <property type="entry name" value="DDE_Tnp_4"/>
    <property type="match status" value="1"/>
</dbReference>
<keyword evidence="7" id="KW-0539">Nucleus</keyword>
<dbReference type="PANTHER" id="PTHR22930">
    <property type="match status" value="1"/>
</dbReference>
<sequence>METSSALSVSLLLLEEYYLLEKQKILAGHGGSVFEDVDTAPAVSIFEPEHRRLLLLEEYFLLEKTKLLMSLPNSRRWWVRPIWQNRKSESEFYTAMPLLISGDKEYFKKYFKMTPEKFEELHALVEEPLTKDHTIREPLPSRMRLAITLRYLCSGMHMQDVAMGFRVGISTVSEVVHYTCRLLWRVLQPICLKMPTTEKWLEVAAGFRHRWNFPHCVGAVDGKHVQIQAPSNSGSLYYNYKGTYSIVLMAVADSNLKFVTVDVGGYGRQSDGGTLSASRFGKCLEGGLLRLPAPTQLPGSTVVAPHVFIGDEAFQLRPDFLRPYSGRCHEDHKRIFNYRLSRARRCVESAFGVMASRFRIFRRVINLKPENVDFVVMAACVLHNFLMDDAFYMDATYGDQEDSFGNVAQGQWRATLDADGGSAMLDLQPPAGHNFSRAAAEARDIFSTYFVSSRGAVPWQRASAGLRP</sequence>
<evidence type="ECO:0000256" key="4">
    <source>
        <dbReference type="ARBA" id="ARBA00022722"/>
    </source>
</evidence>
<reference evidence="9 10" key="1">
    <citation type="journal article" date="2023" name="Arcadia Sci">
        <title>De novo assembly of a long-read Amblyomma americanum tick genome.</title>
        <authorList>
            <person name="Chou S."/>
            <person name="Poskanzer K.E."/>
            <person name="Rollins M."/>
            <person name="Thuy-Boun P.S."/>
        </authorList>
    </citation>
    <scope>NUCLEOTIDE SEQUENCE [LARGE SCALE GENOMIC DNA]</scope>
    <source>
        <strain evidence="9">F_SG_1</strain>
        <tissue evidence="9">Salivary glands</tissue>
    </source>
</reference>
<feature type="domain" description="DDE Tnp4" evidence="8">
    <location>
        <begin position="220"/>
        <end position="384"/>
    </location>
</feature>
<dbReference type="GO" id="GO:0005634">
    <property type="term" value="C:nucleus"/>
    <property type="evidence" value="ECO:0007669"/>
    <property type="project" value="UniProtKB-SubCell"/>
</dbReference>
<evidence type="ECO:0000259" key="8">
    <source>
        <dbReference type="Pfam" id="PF13359"/>
    </source>
</evidence>
<dbReference type="GO" id="GO:0016787">
    <property type="term" value="F:hydrolase activity"/>
    <property type="evidence" value="ECO:0007669"/>
    <property type="project" value="UniProtKB-KW"/>
</dbReference>